<dbReference type="EMBL" id="PVWO01000127">
    <property type="protein sequence ID" value="PSB56411.1"/>
    <property type="molecule type" value="Genomic_DNA"/>
</dbReference>
<dbReference type="OrthoDB" id="555330at2"/>
<evidence type="ECO:0000313" key="4">
    <source>
        <dbReference type="EMBL" id="PSB56411.1"/>
    </source>
</evidence>
<gene>
    <name evidence="4" type="ORF">C7B77_11935</name>
</gene>
<sequence length="240" mass="26184">MKSQQILIALTCAIALTGCSNTQAQPIAKSPEIQTSTSEITSSPVATTTSPAESQTDGAEISKSSTEQTSRYQCKGTNNHLFLGNGTVKNRYGNPIYILHLCVGGKERRSFEVVTGRNYTQKRNRNQSGTESPLPNGKYRMSNTLVPGTLAEVGRVDGLNVRQPFLAISPLFRTGRSALGFHVDPSYNKDAKEDGTSGCIGFLNQADFKSFWANVQQYQIKDFQVAINTRAVDNPNVAER</sequence>
<dbReference type="PROSITE" id="PS51257">
    <property type="entry name" value="PROKAR_LIPOPROTEIN"/>
    <property type="match status" value="1"/>
</dbReference>
<evidence type="ECO:0000259" key="3">
    <source>
        <dbReference type="Pfam" id="PF03734"/>
    </source>
</evidence>
<dbReference type="GO" id="GO:0016740">
    <property type="term" value="F:transferase activity"/>
    <property type="evidence" value="ECO:0007669"/>
    <property type="project" value="InterPro"/>
</dbReference>
<feature type="signal peptide" evidence="2">
    <location>
        <begin position="1"/>
        <end position="24"/>
    </location>
</feature>
<keyword evidence="5" id="KW-1185">Reference proteome</keyword>
<feature type="chain" id="PRO_5015749761" description="L,D-TPase catalytic domain-containing protein" evidence="2">
    <location>
        <begin position="25"/>
        <end position="240"/>
    </location>
</feature>
<feature type="domain" description="L,D-TPase catalytic" evidence="3">
    <location>
        <begin position="99"/>
        <end position="216"/>
    </location>
</feature>
<reference evidence="4 5" key="1">
    <citation type="submission" date="2018-03" db="EMBL/GenBank/DDBJ databases">
        <title>The ancient ancestry and fast evolution of plastids.</title>
        <authorList>
            <person name="Moore K.R."/>
            <person name="Magnabosco C."/>
            <person name="Momper L."/>
            <person name="Gold D.A."/>
            <person name="Bosak T."/>
            <person name="Fournier G.P."/>
        </authorList>
    </citation>
    <scope>NUCLEOTIDE SEQUENCE [LARGE SCALE GENOMIC DNA]</scope>
    <source>
        <strain evidence="4 5">CCALA 037</strain>
    </source>
</reference>
<name>A0A2T1GFU1_9CYAN</name>
<accession>A0A2T1GFU1</accession>
<feature type="compositionally biased region" description="Low complexity" evidence="1">
    <location>
        <begin position="30"/>
        <end position="54"/>
    </location>
</feature>
<comment type="caution">
    <text evidence="4">The sequence shown here is derived from an EMBL/GenBank/DDBJ whole genome shotgun (WGS) entry which is preliminary data.</text>
</comment>
<dbReference type="CDD" id="cd16913">
    <property type="entry name" value="YkuD_like"/>
    <property type="match status" value="1"/>
</dbReference>
<keyword evidence="2" id="KW-0732">Signal</keyword>
<dbReference type="InterPro" id="IPR005490">
    <property type="entry name" value="LD_TPept_cat_dom"/>
</dbReference>
<proteinExistence type="predicted"/>
<evidence type="ECO:0000313" key="5">
    <source>
        <dbReference type="Proteomes" id="UP000238937"/>
    </source>
</evidence>
<evidence type="ECO:0000256" key="2">
    <source>
        <dbReference type="SAM" id="SignalP"/>
    </source>
</evidence>
<protein>
    <recommendedName>
        <fullName evidence="3">L,D-TPase catalytic domain-containing protein</fullName>
    </recommendedName>
</protein>
<organism evidence="4 5">
    <name type="scientific">Chamaesiphon polymorphus CCALA 037</name>
    <dbReference type="NCBI Taxonomy" id="2107692"/>
    <lineage>
        <taxon>Bacteria</taxon>
        <taxon>Bacillati</taxon>
        <taxon>Cyanobacteriota</taxon>
        <taxon>Cyanophyceae</taxon>
        <taxon>Gomontiellales</taxon>
        <taxon>Chamaesiphonaceae</taxon>
        <taxon>Chamaesiphon</taxon>
    </lineage>
</organism>
<dbReference type="Proteomes" id="UP000238937">
    <property type="component" value="Unassembled WGS sequence"/>
</dbReference>
<dbReference type="AlphaFoldDB" id="A0A2T1GFU1"/>
<feature type="compositionally biased region" description="Polar residues" evidence="1">
    <location>
        <begin position="62"/>
        <end position="71"/>
    </location>
</feature>
<dbReference type="Pfam" id="PF03734">
    <property type="entry name" value="YkuD"/>
    <property type="match status" value="1"/>
</dbReference>
<evidence type="ECO:0000256" key="1">
    <source>
        <dbReference type="SAM" id="MobiDB-lite"/>
    </source>
</evidence>
<feature type="region of interest" description="Disordered" evidence="1">
    <location>
        <begin position="28"/>
        <end position="71"/>
    </location>
</feature>
<dbReference type="RefSeq" id="WP_106304608.1">
    <property type="nucleotide sequence ID" value="NZ_PVWO01000127.1"/>
</dbReference>